<reference evidence="2 3" key="1">
    <citation type="submission" date="2020-08" db="EMBL/GenBank/DDBJ databases">
        <title>Genomic Encyclopedia of Type Strains, Phase IV (KMG-IV): sequencing the most valuable type-strain genomes for metagenomic binning, comparative biology and taxonomic classification.</title>
        <authorList>
            <person name="Goeker M."/>
        </authorList>
    </citation>
    <scope>NUCLEOTIDE SEQUENCE [LARGE SCALE GENOMIC DNA]</scope>
    <source>
        <strain evidence="2 3">DSM 107085</strain>
    </source>
</reference>
<dbReference type="EMBL" id="JACHET010000001">
    <property type="protein sequence ID" value="MBB6185598.1"/>
    <property type="molecule type" value="Genomic_DNA"/>
</dbReference>
<dbReference type="OrthoDB" id="5966050at2"/>
<dbReference type="Proteomes" id="UP000560000">
    <property type="component" value="Unassembled WGS sequence"/>
</dbReference>
<proteinExistence type="predicted"/>
<evidence type="ECO:0000313" key="3">
    <source>
        <dbReference type="Proteomes" id="UP000560000"/>
    </source>
</evidence>
<keyword evidence="1" id="KW-1133">Transmembrane helix</keyword>
<evidence type="ECO:0000256" key="1">
    <source>
        <dbReference type="SAM" id="Phobius"/>
    </source>
</evidence>
<dbReference type="AlphaFoldDB" id="A0A841KUK4"/>
<gene>
    <name evidence="2" type="ORF">HNQ86_002943</name>
</gene>
<evidence type="ECO:0008006" key="4">
    <source>
        <dbReference type="Google" id="ProtNLM"/>
    </source>
</evidence>
<feature type="transmembrane region" description="Helical" evidence="1">
    <location>
        <begin position="58"/>
        <end position="77"/>
    </location>
</feature>
<keyword evidence="1" id="KW-0812">Transmembrane</keyword>
<protein>
    <recommendedName>
        <fullName evidence="4">Exopolysaccharide biosynthesis protein</fullName>
    </recommendedName>
</protein>
<dbReference type="Pfam" id="PF06055">
    <property type="entry name" value="ExoD"/>
    <property type="match status" value="1"/>
</dbReference>
<dbReference type="PANTHER" id="PTHR41795">
    <property type="entry name" value="EXOPOLYSACCHARIDE SYNTHESIS PROTEIN"/>
    <property type="match status" value="1"/>
</dbReference>
<evidence type="ECO:0000313" key="2">
    <source>
        <dbReference type="EMBL" id="MBB6185598.1"/>
    </source>
</evidence>
<accession>A0A841KUK4</accession>
<dbReference type="PIRSF" id="PIRSF033239">
    <property type="entry name" value="ExoD"/>
    <property type="match status" value="1"/>
</dbReference>
<dbReference type="RefSeq" id="WP_052395000.1">
    <property type="nucleotide sequence ID" value="NZ_JACHET010000001.1"/>
</dbReference>
<organism evidence="2 3">
    <name type="scientific">Oleiagrimonas soli</name>
    <dbReference type="NCBI Taxonomy" id="1543381"/>
    <lineage>
        <taxon>Bacteria</taxon>
        <taxon>Pseudomonadati</taxon>
        <taxon>Pseudomonadota</taxon>
        <taxon>Gammaproteobacteria</taxon>
        <taxon>Lysobacterales</taxon>
        <taxon>Rhodanobacteraceae</taxon>
        <taxon>Oleiagrimonas</taxon>
    </lineage>
</organism>
<dbReference type="PANTHER" id="PTHR41795:SF1">
    <property type="entry name" value="EXOPOLYSACCHARIDE SYNTHESIS PROTEIN"/>
    <property type="match status" value="1"/>
</dbReference>
<keyword evidence="1" id="KW-0472">Membrane</keyword>
<feature type="transmembrane region" description="Helical" evidence="1">
    <location>
        <begin position="121"/>
        <end position="141"/>
    </location>
</feature>
<dbReference type="InterPro" id="IPR010331">
    <property type="entry name" value="ExoD"/>
</dbReference>
<feature type="transmembrane region" description="Helical" evidence="1">
    <location>
        <begin position="171"/>
        <end position="193"/>
    </location>
</feature>
<name>A0A841KUK4_9GAMM</name>
<comment type="caution">
    <text evidence="2">The sequence shown here is derived from an EMBL/GenBank/DDBJ whole genome shotgun (WGS) entry which is preliminary data.</text>
</comment>
<sequence length="200" mass="22142">MNPGHERRTTRILADTVAAQEGEFITLDALLAPLHARAFGCLLLLLAIPNFIPAPLGIGGIMGSMIIVLGLQMLIGMEQPWMPRRLRFRPLRCTSVRKFLDRTLPVLQRLERMCKPRLQSLTDRPVSIVTGLFLTLLGILLALPIPFTNYLFGVFMLAYAIALIERDGALLIGLWVLSVAVFVLAAIFSSVVLDAMAKMF</sequence>